<evidence type="ECO:0000259" key="2">
    <source>
        <dbReference type="Pfam" id="PF22942"/>
    </source>
</evidence>
<protein>
    <submittedName>
        <fullName evidence="3">Putative atpase aaa+ type core protein</fullName>
    </submittedName>
</protein>
<dbReference type="SUPFAM" id="SSF52540">
    <property type="entry name" value="P-loop containing nucleoside triphosphate hydrolases"/>
    <property type="match status" value="1"/>
</dbReference>
<name>A0A8H6AYF0_9HELO</name>
<dbReference type="InterPro" id="IPR003959">
    <property type="entry name" value="ATPase_AAA_core"/>
</dbReference>
<dbReference type="InterPro" id="IPR054289">
    <property type="entry name" value="DUF7025"/>
</dbReference>
<dbReference type="AlphaFoldDB" id="A0A8H6AYF0"/>
<gene>
    <name evidence="3" type="ORF">Bfra_002319</name>
</gene>
<feature type="domain" description="ATPase AAA-type core" evidence="1">
    <location>
        <begin position="288"/>
        <end position="391"/>
    </location>
</feature>
<keyword evidence="4" id="KW-1185">Reference proteome</keyword>
<dbReference type="OrthoDB" id="10042665at2759"/>
<feature type="domain" description="DUF7025" evidence="2">
    <location>
        <begin position="44"/>
        <end position="118"/>
    </location>
</feature>
<dbReference type="PANTHER" id="PTHR46411:SF3">
    <property type="entry name" value="AAA+ ATPASE DOMAIN-CONTAINING PROTEIN"/>
    <property type="match status" value="1"/>
</dbReference>
<evidence type="ECO:0000313" key="3">
    <source>
        <dbReference type="EMBL" id="KAF5875923.1"/>
    </source>
</evidence>
<dbReference type="Gene3D" id="3.40.50.300">
    <property type="entry name" value="P-loop containing nucleotide triphosphate hydrolases"/>
    <property type="match status" value="1"/>
</dbReference>
<reference evidence="3 4" key="1">
    <citation type="journal article" date="2020" name="Phytopathology">
        <title>A high-quality genome resource of Botrytis fragariae, a new and rapidly spreading fungal pathogen causing strawberry gray mold in the U.S.A.</title>
        <authorList>
            <person name="Wu Y."/>
            <person name="Saski C.A."/>
            <person name="Schnabel G."/>
            <person name="Xiao S."/>
            <person name="Hu M."/>
        </authorList>
    </citation>
    <scope>NUCLEOTIDE SEQUENCE [LARGE SCALE GENOMIC DNA]</scope>
    <source>
        <strain evidence="3 4">BVB16</strain>
    </source>
</reference>
<organism evidence="3 4">
    <name type="scientific">Botrytis fragariae</name>
    <dbReference type="NCBI Taxonomy" id="1964551"/>
    <lineage>
        <taxon>Eukaryota</taxon>
        <taxon>Fungi</taxon>
        <taxon>Dikarya</taxon>
        <taxon>Ascomycota</taxon>
        <taxon>Pezizomycotina</taxon>
        <taxon>Leotiomycetes</taxon>
        <taxon>Helotiales</taxon>
        <taxon>Sclerotiniaceae</taxon>
        <taxon>Botrytis</taxon>
    </lineage>
</organism>
<dbReference type="Pfam" id="PF22942">
    <property type="entry name" value="DUF7025"/>
    <property type="match status" value="1"/>
</dbReference>
<dbReference type="InterPro" id="IPR027417">
    <property type="entry name" value="P-loop_NTPase"/>
</dbReference>
<evidence type="ECO:0000313" key="4">
    <source>
        <dbReference type="Proteomes" id="UP000531561"/>
    </source>
</evidence>
<accession>A0A8H6AYF0</accession>
<dbReference type="GO" id="GO:0016887">
    <property type="term" value="F:ATP hydrolysis activity"/>
    <property type="evidence" value="ECO:0007669"/>
    <property type="project" value="InterPro"/>
</dbReference>
<dbReference type="Proteomes" id="UP000531561">
    <property type="component" value="Unassembled WGS sequence"/>
</dbReference>
<sequence length="480" mass="54737">MYKFTPINDGMDCDTKEIYEVKQDRYGNTTWSAKYPDDVEDAAENKETARYAILTIFQPGCILYKQIWGRDSAVKFAYDVPINDEKKGHLYRVYCQMVNLDGEKFGFDLVHCDISEFAELFKRGKLFEQYRGYNFRYYKSFAIGEDPGFGCPTKVTVDSRINIDTRAYGKFNPNKVSSLKALDHKKASEIVDLESDYEKDEFELYKDEPEHLIICSPLLKGYALKEKLWLEFLVDVPTDIVWSNSTFQSLVLPPSTKELIHAIATSQISNSSKFDDVISGKGKGIIFLLSGSPGIGKPLTAESVAEQMRIPLYMLLAGDLGTESKDVESTLRSVLQMVTSWNAVLLLDECDVFLEALTSNSLERNKIVSIFFRTFEYYEEILFMTTNRHLDKNAREKIWRNFLSRGEDQEHDHQITDVEIGKLADSNINGRQINNVLKTAKLLASHEGELLKLEHVRTVMSVEGNKARMHIHVSNGLVPA</sequence>
<dbReference type="GeneID" id="59256433"/>
<dbReference type="EMBL" id="JABFCT010000004">
    <property type="protein sequence ID" value="KAF5875923.1"/>
    <property type="molecule type" value="Genomic_DNA"/>
</dbReference>
<comment type="caution">
    <text evidence="3">The sequence shown here is derived from an EMBL/GenBank/DDBJ whole genome shotgun (WGS) entry which is preliminary data.</text>
</comment>
<dbReference type="Pfam" id="PF00004">
    <property type="entry name" value="AAA"/>
    <property type="match status" value="1"/>
</dbReference>
<evidence type="ECO:0000259" key="1">
    <source>
        <dbReference type="Pfam" id="PF00004"/>
    </source>
</evidence>
<proteinExistence type="predicted"/>
<dbReference type="RefSeq" id="XP_037194869.1">
    <property type="nucleotide sequence ID" value="XM_037332741.1"/>
</dbReference>
<dbReference type="GO" id="GO:0005524">
    <property type="term" value="F:ATP binding"/>
    <property type="evidence" value="ECO:0007669"/>
    <property type="project" value="InterPro"/>
</dbReference>
<dbReference type="PANTHER" id="PTHR46411">
    <property type="entry name" value="FAMILY ATPASE, PUTATIVE-RELATED"/>
    <property type="match status" value="1"/>
</dbReference>